<dbReference type="SUPFAM" id="SSF48452">
    <property type="entry name" value="TPR-like"/>
    <property type="match status" value="1"/>
</dbReference>
<evidence type="ECO:0000256" key="4">
    <source>
        <dbReference type="SAM" id="SignalP"/>
    </source>
</evidence>
<accession>A0A556MI06</accession>
<keyword evidence="2 3" id="KW-0802">TPR repeat</keyword>
<dbReference type="PANTHER" id="PTHR45586:SF1">
    <property type="entry name" value="LIPOPOLYSACCHARIDE ASSEMBLY PROTEIN B"/>
    <property type="match status" value="1"/>
</dbReference>
<dbReference type="PANTHER" id="PTHR45586">
    <property type="entry name" value="TPR REPEAT-CONTAINING PROTEIN PA4667"/>
    <property type="match status" value="1"/>
</dbReference>
<keyword evidence="4" id="KW-0732">Signal</keyword>
<reference evidence="5 6" key="1">
    <citation type="submission" date="2019-07" db="EMBL/GenBank/DDBJ databases">
        <authorList>
            <person name="Huq M.A."/>
        </authorList>
    </citation>
    <scope>NUCLEOTIDE SEQUENCE [LARGE SCALE GENOMIC DNA]</scope>
    <source>
        <strain evidence="5 6">MAH-19</strain>
    </source>
</reference>
<dbReference type="EMBL" id="VLPK01000003">
    <property type="protein sequence ID" value="TSJ39518.1"/>
    <property type="molecule type" value="Genomic_DNA"/>
</dbReference>
<name>A0A556MI06_9SPHI</name>
<dbReference type="Proteomes" id="UP000318733">
    <property type="component" value="Unassembled WGS sequence"/>
</dbReference>
<feature type="repeat" description="TPR" evidence="3">
    <location>
        <begin position="160"/>
        <end position="193"/>
    </location>
</feature>
<evidence type="ECO:0000313" key="5">
    <source>
        <dbReference type="EMBL" id="TSJ39518.1"/>
    </source>
</evidence>
<evidence type="ECO:0000256" key="3">
    <source>
        <dbReference type="PROSITE-ProRule" id="PRU00339"/>
    </source>
</evidence>
<organism evidence="5 6">
    <name type="scientific">Mucilaginibacter corticis</name>
    <dbReference type="NCBI Taxonomy" id="2597670"/>
    <lineage>
        <taxon>Bacteria</taxon>
        <taxon>Pseudomonadati</taxon>
        <taxon>Bacteroidota</taxon>
        <taxon>Sphingobacteriia</taxon>
        <taxon>Sphingobacteriales</taxon>
        <taxon>Sphingobacteriaceae</taxon>
        <taxon>Mucilaginibacter</taxon>
    </lineage>
</organism>
<keyword evidence="1" id="KW-0677">Repeat</keyword>
<feature type="signal peptide" evidence="4">
    <location>
        <begin position="1"/>
        <end position="20"/>
    </location>
</feature>
<gene>
    <name evidence="5" type="ORF">FO440_17390</name>
</gene>
<protein>
    <submittedName>
        <fullName evidence="5">Tetratricopeptide repeat protein</fullName>
    </submittedName>
</protein>
<dbReference type="Pfam" id="PF14559">
    <property type="entry name" value="TPR_19"/>
    <property type="match status" value="1"/>
</dbReference>
<dbReference type="Pfam" id="PF13181">
    <property type="entry name" value="TPR_8"/>
    <property type="match status" value="1"/>
</dbReference>
<feature type="chain" id="PRO_5021881445" evidence="4">
    <location>
        <begin position="21"/>
        <end position="383"/>
    </location>
</feature>
<dbReference type="Gene3D" id="1.25.40.10">
    <property type="entry name" value="Tetratricopeptide repeat domain"/>
    <property type="match status" value="2"/>
</dbReference>
<dbReference type="InterPro" id="IPR019734">
    <property type="entry name" value="TPR_rpt"/>
</dbReference>
<keyword evidence="6" id="KW-1185">Reference proteome</keyword>
<evidence type="ECO:0000256" key="1">
    <source>
        <dbReference type="ARBA" id="ARBA00022737"/>
    </source>
</evidence>
<evidence type="ECO:0000256" key="2">
    <source>
        <dbReference type="ARBA" id="ARBA00022803"/>
    </source>
</evidence>
<dbReference type="SMART" id="SM00028">
    <property type="entry name" value="TPR"/>
    <property type="match status" value="6"/>
</dbReference>
<sequence>MKNLFLLSLLSIVIINVCNAQQPRKADDARLLDYYQNQRFADALTYLKSVYTEPVTDAKELSRLAYTSAMAHRLPEAESYYQQMYDKDTTNVSVIYNLANINQRRNNNSKAELYFKKLVVIDSTNFNAYNNLAQLYRDKGDLTNETINFEKANHLNPVDADVAFDLSQVYMMQEQSPKAEKILTTAIAADPQNVLLQQAMLKLNYIEGKWHETVATGEQLLLAGDSSVSTISKLGRAYYQVKNYTCGIAVLTSLPETNQTENTAYTTAICYKMLKDQKNAILHFNKAIDMSISKGTATYYSEMADSYENTRQLKKAQVAYQKALLYDESPLTYYYLATLLDTKLNDKRNALKYFKKYLAAQPGKKQQAYIDYSAQRITALSSK</sequence>
<feature type="repeat" description="TPR" evidence="3">
    <location>
        <begin position="126"/>
        <end position="159"/>
    </location>
</feature>
<comment type="caution">
    <text evidence="5">The sequence shown here is derived from an EMBL/GenBank/DDBJ whole genome shotgun (WGS) entry which is preliminary data.</text>
</comment>
<evidence type="ECO:0000313" key="6">
    <source>
        <dbReference type="Proteomes" id="UP000318733"/>
    </source>
</evidence>
<dbReference type="RefSeq" id="WP_144249555.1">
    <property type="nucleotide sequence ID" value="NZ_VLPK01000003.1"/>
</dbReference>
<dbReference type="PROSITE" id="PS50005">
    <property type="entry name" value="TPR"/>
    <property type="match status" value="2"/>
</dbReference>
<dbReference type="AlphaFoldDB" id="A0A556MI06"/>
<proteinExistence type="predicted"/>
<dbReference type="InterPro" id="IPR051012">
    <property type="entry name" value="CellSynth/LPSAsmb/PSIAsmb"/>
</dbReference>
<dbReference type="InterPro" id="IPR011990">
    <property type="entry name" value="TPR-like_helical_dom_sf"/>
</dbReference>
<dbReference type="OrthoDB" id="1221582at2"/>